<gene>
    <name evidence="4" type="ORF">KSF_035620</name>
</gene>
<evidence type="ECO:0000256" key="3">
    <source>
        <dbReference type="ARBA" id="ARBA00035643"/>
    </source>
</evidence>
<dbReference type="PANTHER" id="PTHR36852:SF1">
    <property type="entry name" value="PROTEIN GVPL 2"/>
    <property type="match status" value="1"/>
</dbReference>
<comment type="similarity">
    <text evidence="3">Belongs to the gas vesicle GvpF/GvpL family.</text>
</comment>
<evidence type="ECO:0000256" key="2">
    <source>
        <dbReference type="ARBA" id="ARBA00035108"/>
    </source>
</evidence>
<evidence type="ECO:0000313" key="5">
    <source>
        <dbReference type="Proteomes" id="UP000597444"/>
    </source>
</evidence>
<accession>A0A8J3IL52</accession>
<dbReference type="InterPro" id="IPR009430">
    <property type="entry name" value="GvpL/GvpF"/>
</dbReference>
<dbReference type="Pfam" id="PF06386">
    <property type="entry name" value="GvpL_GvpF"/>
    <property type="match status" value="1"/>
</dbReference>
<proteinExistence type="inferred from homology"/>
<reference evidence="4" key="1">
    <citation type="submission" date="2020-10" db="EMBL/GenBank/DDBJ databases">
        <title>Taxonomic study of unclassified bacteria belonging to the class Ktedonobacteria.</title>
        <authorList>
            <person name="Yabe S."/>
            <person name="Wang C.M."/>
            <person name="Zheng Y."/>
            <person name="Sakai Y."/>
            <person name="Cavaletti L."/>
            <person name="Monciardini P."/>
            <person name="Donadio S."/>
        </authorList>
    </citation>
    <scope>NUCLEOTIDE SEQUENCE</scope>
    <source>
        <strain evidence="4">ID150040</strain>
    </source>
</reference>
<dbReference type="RefSeq" id="WP_220204294.1">
    <property type="nucleotide sequence ID" value="NZ_BNJK01000001.1"/>
</dbReference>
<dbReference type="GO" id="GO:0031411">
    <property type="term" value="C:gas vesicle"/>
    <property type="evidence" value="ECO:0007669"/>
    <property type="project" value="UniProtKB-SubCell"/>
</dbReference>
<name>A0A8J3IL52_9CHLR</name>
<evidence type="ECO:0000256" key="1">
    <source>
        <dbReference type="ARBA" id="ARBA00022987"/>
    </source>
</evidence>
<comment type="subcellular location">
    <subcellularLocation>
        <location evidence="2">Gas vesicle</location>
    </subcellularLocation>
</comment>
<sequence>MIPGRGLYAYAIVGKSPQQLEIVGVDKKSNVYSVGENDICVIVSEIAIDQFQNQVKNLISELTKNTENIQNESGEVLQAHETVIEALMHDDTTVVPLKFGTVLKDEKAVLKMVQDRGEEFKSLLARFAGKVEWGLKAYIDIQALNKYVVDTESKFSDLKARREKLSRGAAYLLGKKMEEEVRDHIATLLAQVTEEIFQELGREASEAHLNNILPQKMTGKKKEMILNAAYLVERTKVAHLHQQGKSLMEKYEFMSLDLEFSGPWPPYNFT</sequence>
<dbReference type="GO" id="GO:0031412">
    <property type="term" value="P:gas vesicle organization"/>
    <property type="evidence" value="ECO:0007669"/>
    <property type="project" value="InterPro"/>
</dbReference>
<organism evidence="4 5">
    <name type="scientific">Reticulibacter mediterranei</name>
    <dbReference type="NCBI Taxonomy" id="2778369"/>
    <lineage>
        <taxon>Bacteria</taxon>
        <taxon>Bacillati</taxon>
        <taxon>Chloroflexota</taxon>
        <taxon>Ktedonobacteria</taxon>
        <taxon>Ktedonobacterales</taxon>
        <taxon>Reticulibacteraceae</taxon>
        <taxon>Reticulibacter</taxon>
    </lineage>
</organism>
<dbReference type="Proteomes" id="UP000597444">
    <property type="component" value="Unassembled WGS sequence"/>
</dbReference>
<dbReference type="PANTHER" id="PTHR36852">
    <property type="entry name" value="PROTEIN GVPL 2"/>
    <property type="match status" value="1"/>
</dbReference>
<dbReference type="AlphaFoldDB" id="A0A8J3IL52"/>
<dbReference type="EMBL" id="BNJK01000001">
    <property type="protein sequence ID" value="GHO93514.1"/>
    <property type="molecule type" value="Genomic_DNA"/>
</dbReference>
<evidence type="ECO:0000313" key="4">
    <source>
        <dbReference type="EMBL" id="GHO93514.1"/>
    </source>
</evidence>
<comment type="caution">
    <text evidence="4">The sequence shown here is derived from an EMBL/GenBank/DDBJ whole genome shotgun (WGS) entry which is preliminary data.</text>
</comment>
<protein>
    <submittedName>
        <fullName evidence="4">Gas vesicle protein</fullName>
    </submittedName>
</protein>
<keyword evidence="5" id="KW-1185">Reference proteome</keyword>
<keyword evidence="1" id="KW-0304">Gas vesicle</keyword>